<proteinExistence type="predicted"/>
<comment type="caution">
    <text evidence="2">The sequence shown here is derived from an EMBL/GenBank/DDBJ whole genome shotgun (WGS) entry which is preliminary data.</text>
</comment>
<protein>
    <submittedName>
        <fullName evidence="2">Uncharacterized protein</fullName>
    </submittedName>
</protein>
<dbReference type="PROSITE" id="PS51257">
    <property type="entry name" value="PROKAR_LIPOPROTEIN"/>
    <property type="match status" value="1"/>
</dbReference>
<sequence>MLLSFRVVLAVAAALTASMAVSACHTAGGLCATSHDCCRGYKCVSVALPERDEVSMSSFIHDLWTHRPGRD</sequence>
<dbReference type="OrthoDB" id="2691154at2759"/>
<accession>A0A9P7JU57</accession>
<evidence type="ECO:0000313" key="3">
    <source>
        <dbReference type="Proteomes" id="UP000823399"/>
    </source>
</evidence>
<feature type="chain" id="PRO_5040494780" evidence="1">
    <location>
        <begin position="24"/>
        <end position="71"/>
    </location>
</feature>
<evidence type="ECO:0000256" key="1">
    <source>
        <dbReference type="SAM" id="SignalP"/>
    </source>
</evidence>
<organism evidence="2 3">
    <name type="scientific">Suillus discolor</name>
    <dbReference type="NCBI Taxonomy" id="1912936"/>
    <lineage>
        <taxon>Eukaryota</taxon>
        <taxon>Fungi</taxon>
        <taxon>Dikarya</taxon>
        <taxon>Basidiomycota</taxon>
        <taxon>Agaricomycotina</taxon>
        <taxon>Agaricomycetes</taxon>
        <taxon>Agaricomycetidae</taxon>
        <taxon>Boletales</taxon>
        <taxon>Suillineae</taxon>
        <taxon>Suillaceae</taxon>
        <taxon>Suillus</taxon>
    </lineage>
</organism>
<dbReference type="GeneID" id="64699593"/>
<dbReference type="EMBL" id="JABBWM010000027">
    <property type="protein sequence ID" value="KAG2108412.1"/>
    <property type="molecule type" value="Genomic_DNA"/>
</dbReference>
<gene>
    <name evidence="2" type="ORF">F5147DRAFT_694844</name>
</gene>
<keyword evidence="3" id="KW-1185">Reference proteome</keyword>
<dbReference type="AlphaFoldDB" id="A0A9P7JU57"/>
<dbReference type="Proteomes" id="UP000823399">
    <property type="component" value="Unassembled WGS sequence"/>
</dbReference>
<feature type="signal peptide" evidence="1">
    <location>
        <begin position="1"/>
        <end position="23"/>
    </location>
</feature>
<feature type="non-terminal residue" evidence="2">
    <location>
        <position position="71"/>
    </location>
</feature>
<evidence type="ECO:0000313" key="2">
    <source>
        <dbReference type="EMBL" id="KAG2108412.1"/>
    </source>
</evidence>
<keyword evidence="1" id="KW-0732">Signal</keyword>
<dbReference type="RefSeq" id="XP_041292857.1">
    <property type="nucleotide sequence ID" value="XM_041437334.1"/>
</dbReference>
<name>A0A9P7JU57_9AGAM</name>
<reference evidence="2" key="1">
    <citation type="journal article" date="2020" name="New Phytol.">
        <title>Comparative genomics reveals dynamic genome evolution in host specialist ectomycorrhizal fungi.</title>
        <authorList>
            <person name="Lofgren L.A."/>
            <person name="Nguyen N.H."/>
            <person name="Vilgalys R."/>
            <person name="Ruytinx J."/>
            <person name="Liao H.L."/>
            <person name="Branco S."/>
            <person name="Kuo A."/>
            <person name="LaButti K."/>
            <person name="Lipzen A."/>
            <person name="Andreopoulos W."/>
            <person name="Pangilinan J."/>
            <person name="Riley R."/>
            <person name="Hundley H."/>
            <person name="Na H."/>
            <person name="Barry K."/>
            <person name="Grigoriev I.V."/>
            <person name="Stajich J.E."/>
            <person name="Kennedy P.G."/>
        </authorList>
    </citation>
    <scope>NUCLEOTIDE SEQUENCE</scope>
    <source>
        <strain evidence="2">FC423</strain>
    </source>
</reference>